<evidence type="ECO:0000259" key="7">
    <source>
        <dbReference type="PROSITE" id="PS50113"/>
    </source>
</evidence>
<dbReference type="InterPro" id="IPR000014">
    <property type="entry name" value="PAS"/>
</dbReference>
<dbReference type="InterPro" id="IPR001610">
    <property type="entry name" value="PAC"/>
</dbReference>
<feature type="domain" description="PAC" evidence="7">
    <location>
        <begin position="77"/>
        <end position="129"/>
    </location>
</feature>
<evidence type="ECO:0000256" key="2">
    <source>
        <dbReference type="ARBA" id="ARBA00012438"/>
    </source>
</evidence>
<dbReference type="SMART" id="SM00086">
    <property type="entry name" value="PAC"/>
    <property type="match status" value="1"/>
</dbReference>
<keyword evidence="3" id="KW-0597">Phosphoprotein</keyword>
<comment type="caution">
    <text evidence="8">The sequence shown here is derived from an EMBL/GenBank/DDBJ whole genome shotgun (WGS) entry which is preliminary data.</text>
</comment>
<dbReference type="InterPro" id="IPR052162">
    <property type="entry name" value="Sensor_kinase/Photoreceptor"/>
</dbReference>
<reference evidence="8 9" key="1">
    <citation type="submission" date="2020-08" db="EMBL/GenBank/DDBJ databases">
        <title>Bridging the membrane lipid divide: bacteria of the FCB group superphylum have the potential to synthesize archaeal ether lipids.</title>
        <authorList>
            <person name="Villanueva L."/>
            <person name="Von Meijenfeldt F.A.B."/>
            <person name="Westbye A.B."/>
            <person name="Yadav S."/>
            <person name="Hopmans E.C."/>
            <person name="Dutilh B.E."/>
            <person name="Sinninghe Damste J.S."/>
        </authorList>
    </citation>
    <scope>NUCLEOTIDE SEQUENCE [LARGE SCALE GENOMIC DNA]</scope>
    <source>
        <strain evidence="8">NIOZ-UU17</strain>
    </source>
</reference>
<evidence type="ECO:0000256" key="5">
    <source>
        <dbReference type="ARBA" id="ARBA00022777"/>
    </source>
</evidence>
<protein>
    <recommendedName>
        <fullName evidence="2">histidine kinase</fullName>
        <ecNumber evidence="2">2.7.13.3</ecNumber>
    </recommendedName>
</protein>
<evidence type="ECO:0000256" key="1">
    <source>
        <dbReference type="ARBA" id="ARBA00000085"/>
    </source>
</evidence>
<keyword evidence="5" id="KW-0418">Kinase</keyword>
<keyword evidence="4" id="KW-0808">Transferase</keyword>
<evidence type="ECO:0000256" key="4">
    <source>
        <dbReference type="ARBA" id="ARBA00022679"/>
    </source>
</evidence>
<dbReference type="PANTHER" id="PTHR43304:SF1">
    <property type="entry name" value="PAC DOMAIN-CONTAINING PROTEIN"/>
    <property type="match status" value="1"/>
</dbReference>
<evidence type="ECO:0000259" key="6">
    <source>
        <dbReference type="PROSITE" id="PS50112"/>
    </source>
</evidence>
<dbReference type="SUPFAM" id="SSF55785">
    <property type="entry name" value="PYP-like sensor domain (PAS domain)"/>
    <property type="match status" value="1"/>
</dbReference>
<dbReference type="PROSITE" id="PS50113">
    <property type="entry name" value="PAC"/>
    <property type="match status" value="1"/>
</dbReference>
<dbReference type="CDD" id="cd00130">
    <property type="entry name" value="PAS"/>
    <property type="match status" value="1"/>
</dbReference>
<comment type="catalytic activity">
    <reaction evidence="1">
        <text>ATP + protein L-histidine = ADP + protein N-phospho-L-histidine.</text>
        <dbReference type="EC" id="2.7.13.3"/>
    </reaction>
</comment>
<dbReference type="AlphaFoldDB" id="A0A8J6TR43"/>
<dbReference type="InterPro" id="IPR000700">
    <property type="entry name" value="PAS-assoc_C"/>
</dbReference>
<dbReference type="Proteomes" id="UP000605201">
    <property type="component" value="Unassembled WGS sequence"/>
</dbReference>
<dbReference type="Pfam" id="PF08447">
    <property type="entry name" value="PAS_3"/>
    <property type="match status" value="1"/>
</dbReference>
<feature type="domain" description="PAS" evidence="6">
    <location>
        <begin position="23"/>
        <end position="74"/>
    </location>
</feature>
<accession>A0A8J6TR43</accession>
<dbReference type="EC" id="2.7.13.3" evidence="2"/>
<gene>
    <name evidence="8" type="ORF">H8D96_07205</name>
</gene>
<dbReference type="PROSITE" id="PS50112">
    <property type="entry name" value="PAS"/>
    <property type="match status" value="1"/>
</dbReference>
<dbReference type="InterPro" id="IPR013655">
    <property type="entry name" value="PAS_fold_3"/>
</dbReference>
<dbReference type="InterPro" id="IPR035965">
    <property type="entry name" value="PAS-like_dom_sf"/>
</dbReference>
<name>A0A8J6TR43_9BACT</name>
<proteinExistence type="predicted"/>
<organism evidence="8 9">
    <name type="scientific">Candidatus Desulfatibia vada</name>
    <dbReference type="NCBI Taxonomy" id="2841696"/>
    <lineage>
        <taxon>Bacteria</taxon>
        <taxon>Pseudomonadati</taxon>
        <taxon>Thermodesulfobacteriota</taxon>
        <taxon>Desulfobacteria</taxon>
        <taxon>Desulfobacterales</taxon>
        <taxon>Desulfobacterales incertae sedis</taxon>
        <taxon>Candidatus Desulfatibia</taxon>
    </lineage>
</organism>
<evidence type="ECO:0000313" key="9">
    <source>
        <dbReference type="Proteomes" id="UP000605201"/>
    </source>
</evidence>
<dbReference type="EMBL" id="JACNIG010000164">
    <property type="protein sequence ID" value="MBC8431692.1"/>
    <property type="molecule type" value="Genomic_DNA"/>
</dbReference>
<evidence type="ECO:0000313" key="8">
    <source>
        <dbReference type="EMBL" id="MBC8431692.1"/>
    </source>
</evidence>
<dbReference type="GO" id="GO:0004673">
    <property type="term" value="F:protein histidine kinase activity"/>
    <property type="evidence" value="ECO:0007669"/>
    <property type="project" value="UniProtKB-EC"/>
</dbReference>
<dbReference type="NCBIfam" id="TIGR00229">
    <property type="entry name" value="sensory_box"/>
    <property type="match status" value="1"/>
</dbReference>
<dbReference type="Gene3D" id="3.30.450.20">
    <property type="entry name" value="PAS domain"/>
    <property type="match status" value="1"/>
</dbReference>
<dbReference type="PANTHER" id="PTHR43304">
    <property type="entry name" value="PHYTOCHROME-LIKE PROTEIN CPH1"/>
    <property type="match status" value="1"/>
</dbReference>
<sequence length="142" mass="16407">MAESNKTTAQFSNVHIGFKGYVDGSIEFYGDRIELLTGYSREDFNSKKIKWTDLILEEDAGNSSEIFKQTLKTDKTYARGYRIRIKNGDIRWIQEISLITCDENDRAKHITGVLMDITDQQKREEARLAAECKTGKYLRVWG</sequence>
<evidence type="ECO:0000256" key="3">
    <source>
        <dbReference type="ARBA" id="ARBA00022553"/>
    </source>
</evidence>